<dbReference type="PROSITE" id="PS00108">
    <property type="entry name" value="PROTEIN_KINASE_ST"/>
    <property type="match status" value="1"/>
</dbReference>
<evidence type="ECO:0000313" key="16">
    <source>
        <dbReference type="WBParaSite" id="EVEC_0001165101-mRNA-1"/>
    </source>
</evidence>
<dbReference type="STRING" id="51028.A0A0N4VL91"/>
<dbReference type="OrthoDB" id="10252171at2759"/>
<dbReference type="EC" id="2.7.11.1" evidence="2"/>
<feature type="binding site" evidence="11">
    <location>
        <position position="66"/>
    </location>
    <ligand>
        <name>ATP</name>
        <dbReference type="ChEBI" id="CHEBI:30616"/>
    </ligand>
</feature>
<evidence type="ECO:0000256" key="12">
    <source>
        <dbReference type="RuleBase" id="RU000304"/>
    </source>
</evidence>
<evidence type="ECO:0000256" key="8">
    <source>
        <dbReference type="ARBA" id="ARBA00022842"/>
    </source>
</evidence>
<comment type="catalytic activity">
    <reaction evidence="10">
        <text>L-seryl-[protein] + ATP = O-phospho-L-seryl-[protein] + ADP + H(+)</text>
        <dbReference type="Rhea" id="RHEA:17989"/>
        <dbReference type="Rhea" id="RHEA-COMP:9863"/>
        <dbReference type="Rhea" id="RHEA-COMP:11604"/>
        <dbReference type="ChEBI" id="CHEBI:15378"/>
        <dbReference type="ChEBI" id="CHEBI:29999"/>
        <dbReference type="ChEBI" id="CHEBI:30616"/>
        <dbReference type="ChEBI" id="CHEBI:83421"/>
        <dbReference type="ChEBI" id="CHEBI:456216"/>
        <dbReference type="EC" id="2.7.11.1"/>
    </reaction>
</comment>
<comment type="similarity">
    <text evidence="12">Belongs to the protein kinase superfamily.</text>
</comment>
<dbReference type="SUPFAM" id="SSF56112">
    <property type="entry name" value="Protein kinase-like (PK-like)"/>
    <property type="match status" value="1"/>
</dbReference>
<keyword evidence="5 11" id="KW-0547">Nucleotide-binding</keyword>
<evidence type="ECO:0000256" key="3">
    <source>
        <dbReference type="ARBA" id="ARBA00022527"/>
    </source>
</evidence>
<sequence>MTIGTFTCVETSCSSAQQSAVAREENSHDYSAFKKKYKLGPELGRGGFGTVYSGFRVSDGLPVAIKFIARCNVTDWKKKSDISAIPMEIALLTECVGIGGVIQMYDWYERPDGYLIVMERPFPCQDLFDYISDNGPLSETIAKNFFRQVVDTVIACDKAGVLHRDIKDENLIINLKSGQLKLIDFGSGAYKKPAGELYTDFEGTRVYSPPEWIISSEYEGAKAAVWSLGILLYDMVCGDIPFHRDQDIVKPSPMMWRTKLTRGCQHLIQKCLTFDSSKRFTLEDIKNHNWMRESPSRSLSPAELCSERYSSVPAQLQTQAVQHPALHHIVELPGVSEDNLLATFEEAVEAVEEPEPPAELSKSCPSATSIRNGSNSCCKVLDNTCRFIVGNSASSCSVFSSSSSSGTFSLCTSSGYDTASSPPTATFILGSDD</sequence>
<dbReference type="EMBL" id="UXUI01011363">
    <property type="protein sequence ID" value="VDD96186.1"/>
    <property type="molecule type" value="Genomic_DNA"/>
</dbReference>
<reference evidence="16" key="1">
    <citation type="submission" date="2017-02" db="UniProtKB">
        <authorList>
            <consortium name="WormBaseParasite"/>
        </authorList>
    </citation>
    <scope>IDENTIFICATION</scope>
</reference>
<organism evidence="16">
    <name type="scientific">Enterobius vermicularis</name>
    <name type="common">Human pinworm</name>
    <dbReference type="NCBI Taxonomy" id="51028"/>
    <lineage>
        <taxon>Eukaryota</taxon>
        <taxon>Metazoa</taxon>
        <taxon>Ecdysozoa</taxon>
        <taxon>Nematoda</taxon>
        <taxon>Chromadorea</taxon>
        <taxon>Rhabditida</taxon>
        <taxon>Spirurina</taxon>
        <taxon>Oxyuridomorpha</taxon>
        <taxon>Oxyuroidea</taxon>
        <taxon>Oxyuridae</taxon>
        <taxon>Enterobius</taxon>
    </lineage>
</organism>
<keyword evidence="8" id="KW-0460">Magnesium</keyword>
<proteinExistence type="inferred from homology"/>
<dbReference type="Proteomes" id="UP000274131">
    <property type="component" value="Unassembled WGS sequence"/>
</dbReference>
<dbReference type="PANTHER" id="PTHR22984">
    <property type="entry name" value="SERINE/THREONINE-PROTEIN KINASE PIM"/>
    <property type="match status" value="1"/>
</dbReference>
<evidence type="ECO:0000256" key="6">
    <source>
        <dbReference type="ARBA" id="ARBA00022777"/>
    </source>
</evidence>
<accession>A0A0N4VL91</accession>
<keyword evidence="6" id="KW-0418">Kinase</keyword>
<dbReference type="Gene3D" id="1.10.510.10">
    <property type="entry name" value="Transferase(Phosphotransferase) domain 1"/>
    <property type="match status" value="1"/>
</dbReference>
<evidence type="ECO:0000313" key="15">
    <source>
        <dbReference type="Proteomes" id="UP000274131"/>
    </source>
</evidence>
<dbReference type="SMART" id="SM00220">
    <property type="entry name" value="S_TKc"/>
    <property type="match status" value="1"/>
</dbReference>
<evidence type="ECO:0000256" key="5">
    <source>
        <dbReference type="ARBA" id="ARBA00022741"/>
    </source>
</evidence>
<dbReference type="WBParaSite" id="EVEC_0001165101-mRNA-1">
    <property type="protein sequence ID" value="EVEC_0001165101-mRNA-1"/>
    <property type="gene ID" value="EVEC_0001165101"/>
</dbReference>
<dbReference type="InterPro" id="IPR008271">
    <property type="entry name" value="Ser/Thr_kinase_AS"/>
</dbReference>
<evidence type="ECO:0000256" key="11">
    <source>
        <dbReference type="PROSITE-ProRule" id="PRU10141"/>
    </source>
</evidence>
<feature type="domain" description="Protein kinase" evidence="13">
    <location>
        <begin position="37"/>
        <end position="291"/>
    </location>
</feature>
<name>A0A0N4VL91_ENTVE</name>
<dbReference type="PROSITE" id="PS50011">
    <property type="entry name" value="PROTEIN_KINASE_DOM"/>
    <property type="match status" value="1"/>
</dbReference>
<protein>
    <recommendedName>
        <fullName evidence="2">non-specific serine/threonine protein kinase</fullName>
        <ecNumber evidence="2">2.7.11.1</ecNumber>
    </recommendedName>
</protein>
<evidence type="ECO:0000256" key="1">
    <source>
        <dbReference type="ARBA" id="ARBA00001946"/>
    </source>
</evidence>
<dbReference type="Pfam" id="PF00069">
    <property type="entry name" value="Pkinase"/>
    <property type="match status" value="1"/>
</dbReference>
<reference evidence="14 15" key="2">
    <citation type="submission" date="2018-10" db="EMBL/GenBank/DDBJ databases">
        <authorList>
            <consortium name="Pathogen Informatics"/>
        </authorList>
    </citation>
    <scope>NUCLEOTIDE SEQUENCE [LARGE SCALE GENOMIC DNA]</scope>
</reference>
<evidence type="ECO:0000256" key="9">
    <source>
        <dbReference type="ARBA" id="ARBA00047899"/>
    </source>
</evidence>
<dbReference type="GO" id="GO:0005737">
    <property type="term" value="C:cytoplasm"/>
    <property type="evidence" value="ECO:0007669"/>
    <property type="project" value="TreeGrafter"/>
</dbReference>
<dbReference type="FunFam" id="3.30.200.20:FF:000547">
    <property type="entry name" value="Serine/threonine-protein kinase prk-2"/>
    <property type="match status" value="1"/>
</dbReference>
<dbReference type="FunFam" id="1.10.510.10:FF:000571">
    <property type="entry name" value="Maternal embryonic leucine zipper kinase"/>
    <property type="match status" value="1"/>
</dbReference>
<comment type="catalytic activity">
    <reaction evidence="9">
        <text>L-threonyl-[protein] + ATP = O-phospho-L-threonyl-[protein] + ADP + H(+)</text>
        <dbReference type="Rhea" id="RHEA:46608"/>
        <dbReference type="Rhea" id="RHEA-COMP:11060"/>
        <dbReference type="Rhea" id="RHEA-COMP:11605"/>
        <dbReference type="ChEBI" id="CHEBI:15378"/>
        <dbReference type="ChEBI" id="CHEBI:30013"/>
        <dbReference type="ChEBI" id="CHEBI:30616"/>
        <dbReference type="ChEBI" id="CHEBI:61977"/>
        <dbReference type="ChEBI" id="CHEBI:456216"/>
        <dbReference type="EC" id="2.7.11.1"/>
    </reaction>
</comment>
<dbReference type="Gene3D" id="3.30.200.20">
    <property type="entry name" value="Phosphorylase Kinase, domain 1"/>
    <property type="match status" value="1"/>
</dbReference>
<evidence type="ECO:0000256" key="7">
    <source>
        <dbReference type="ARBA" id="ARBA00022840"/>
    </source>
</evidence>
<gene>
    <name evidence="14" type="ORF">EVEC_LOCUS10937</name>
</gene>
<dbReference type="InterPro" id="IPR017441">
    <property type="entry name" value="Protein_kinase_ATP_BS"/>
</dbReference>
<dbReference type="PANTHER" id="PTHR22984:SF29">
    <property type="entry name" value="SERINE_THREONINE-PROTEIN KINASE PIM-1"/>
    <property type="match status" value="1"/>
</dbReference>
<evidence type="ECO:0000256" key="2">
    <source>
        <dbReference type="ARBA" id="ARBA00012513"/>
    </source>
</evidence>
<dbReference type="GO" id="GO:0004674">
    <property type="term" value="F:protein serine/threonine kinase activity"/>
    <property type="evidence" value="ECO:0007669"/>
    <property type="project" value="UniProtKB-KW"/>
</dbReference>
<dbReference type="CDD" id="cd14005">
    <property type="entry name" value="STKc_PIM"/>
    <property type="match status" value="1"/>
</dbReference>
<dbReference type="InterPro" id="IPR051138">
    <property type="entry name" value="PIM_Ser/Thr_kinase"/>
</dbReference>
<dbReference type="InterPro" id="IPR000719">
    <property type="entry name" value="Prot_kinase_dom"/>
</dbReference>
<evidence type="ECO:0000259" key="13">
    <source>
        <dbReference type="PROSITE" id="PS50011"/>
    </source>
</evidence>
<keyword evidence="3 12" id="KW-0723">Serine/threonine-protein kinase</keyword>
<keyword evidence="7 11" id="KW-0067">ATP-binding</keyword>
<keyword evidence="15" id="KW-1185">Reference proteome</keyword>
<evidence type="ECO:0000313" key="14">
    <source>
        <dbReference type="EMBL" id="VDD96186.1"/>
    </source>
</evidence>
<evidence type="ECO:0000256" key="4">
    <source>
        <dbReference type="ARBA" id="ARBA00022679"/>
    </source>
</evidence>
<dbReference type="PROSITE" id="PS00107">
    <property type="entry name" value="PROTEIN_KINASE_ATP"/>
    <property type="match status" value="1"/>
</dbReference>
<comment type="cofactor">
    <cofactor evidence="1">
        <name>Mg(2+)</name>
        <dbReference type="ChEBI" id="CHEBI:18420"/>
    </cofactor>
</comment>
<evidence type="ECO:0000256" key="10">
    <source>
        <dbReference type="ARBA" id="ARBA00048679"/>
    </source>
</evidence>
<dbReference type="GO" id="GO:0005524">
    <property type="term" value="F:ATP binding"/>
    <property type="evidence" value="ECO:0007669"/>
    <property type="project" value="UniProtKB-UniRule"/>
</dbReference>
<dbReference type="InterPro" id="IPR011009">
    <property type="entry name" value="Kinase-like_dom_sf"/>
</dbReference>
<dbReference type="AlphaFoldDB" id="A0A0N4VL91"/>
<keyword evidence="4" id="KW-0808">Transferase</keyword>